<evidence type="ECO:0000256" key="3">
    <source>
        <dbReference type="ARBA" id="ARBA00022481"/>
    </source>
</evidence>
<dbReference type="GO" id="GO:0051607">
    <property type="term" value="P:defense response to virus"/>
    <property type="evidence" value="ECO:0007669"/>
    <property type="project" value="UniProtKB-KW"/>
</dbReference>
<feature type="domain" description="Caspase recruitment" evidence="24">
    <location>
        <begin position="5"/>
        <end position="90"/>
    </location>
</feature>
<feature type="compositionally biased region" description="Low complexity" evidence="22">
    <location>
        <begin position="384"/>
        <end position="397"/>
    </location>
</feature>
<evidence type="ECO:0000313" key="25">
    <source>
        <dbReference type="EMBL" id="CAI5784862.1"/>
    </source>
</evidence>
<keyword evidence="26" id="KW-1185">Reference proteome</keyword>
<keyword evidence="9" id="KW-1000">Mitochondrion outer membrane</keyword>
<dbReference type="InterPro" id="IPR011029">
    <property type="entry name" value="DEATH-like_dom_sf"/>
</dbReference>
<dbReference type="Proteomes" id="UP001178461">
    <property type="component" value="Chromosome 9"/>
</dbReference>
<keyword evidence="10" id="KW-0832">Ubl conjugation</keyword>
<keyword evidence="6" id="KW-0945">Host-virus interaction</keyword>
<feature type="region of interest" description="Disordered" evidence="22">
    <location>
        <begin position="191"/>
        <end position="229"/>
    </location>
</feature>
<protein>
    <recommendedName>
        <fullName evidence="19">Mitochondrial antiviral-signaling protein</fullName>
    </recommendedName>
    <alternativeName>
        <fullName evidence="20">Interferon beta promoter stimulator protein 1</fullName>
    </alternativeName>
    <alternativeName>
        <fullName evidence="21">Virus-induced-signaling adapter</fullName>
    </alternativeName>
</protein>
<evidence type="ECO:0000256" key="1">
    <source>
        <dbReference type="ARBA" id="ARBA00004275"/>
    </source>
</evidence>
<dbReference type="FunFam" id="1.10.533.10:FF:000063">
    <property type="entry name" value="Mitochondrial antiviral-signaling protein"/>
    <property type="match status" value="1"/>
</dbReference>
<evidence type="ECO:0000256" key="9">
    <source>
        <dbReference type="ARBA" id="ARBA00022787"/>
    </source>
</evidence>
<keyword evidence="4" id="KW-1017">Isopeptide bond</keyword>
<proteinExistence type="predicted"/>
<evidence type="ECO:0000256" key="19">
    <source>
        <dbReference type="ARBA" id="ARBA00071084"/>
    </source>
</evidence>
<evidence type="ECO:0000256" key="23">
    <source>
        <dbReference type="SAM" id="Phobius"/>
    </source>
</evidence>
<feature type="compositionally biased region" description="Pro residues" evidence="22">
    <location>
        <begin position="121"/>
        <end position="138"/>
    </location>
</feature>
<dbReference type="GO" id="GO:0035591">
    <property type="term" value="F:signaling adaptor activity"/>
    <property type="evidence" value="ECO:0007669"/>
    <property type="project" value="UniProtKB-ARBA"/>
</dbReference>
<feature type="region of interest" description="Disordered" evidence="22">
    <location>
        <begin position="113"/>
        <end position="170"/>
    </location>
</feature>
<keyword evidence="3" id="KW-0488">Methylation</keyword>
<keyword evidence="15 23" id="KW-0472">Membrane</keyword>
<evidence type="ECO:0000256" key="18">
    <source>
        <dbReference type="ARBA" id="ARBA00023288"/>
    </source>
</evidence>
<dbReference type="GO" id="GO:1900227">
    <property type="term" value="P:positive regulation of NLRP3 inflammasome complex assembly"/>
    <property type="evidence" value="ECO:0007669"/>
    <property type="project" value="UniProtKB-ARBA"/>
</dbReference>
<dbReference type="AlphaFoldDB" id="A0AA35KV68"/>
<keyword evidence="14" id="KW-0496">Mitochondrion</keyword>
<dbReference type="GO" id="GO:0045087">
    <property type="term" value="P:innate immune response"/>
    <property type="evidence" value="ECO:0007669"/>
    <property type="project" value="UniProtKB-KW"/>
</dbReference>
<keyword evidence="18" id="KW-0449">Lipoprotein</keyword>
<evidence type="ECO:0000256" key="6">
    <source>
        <dbReference type="ARBA" id="ARBA00022581"/>
    </source>
</evidence>
<dbReference type="GO" id="GO:0032728">
    <property type="term" value="P:positive regulation of interferon-beta production"/>
    <property type="evidence" value="ECO:0007669"/>
    <property type="project" value="UniProtKB-ARBA"/>
</dbReference>
<dbReference type="GO" id="GO:0032755">
    <property type="term" value="P:positive regulation of interleukin-6 production"/>
    <property type="evidence" value="ECO:0007669"/>
    <property type="project" value="UniProtKB-ARBA"/>
</dbReference>
<feature type="compositionally biased region" description="Polar residues" evidence="22">
    <location>
        <begin position="472"/>
        <end position="484"/>
    </location>
</feature>
<evidence type="ECO:0000259" key="24">
    <source>
        <dbReference type="Pfam" id="PF16739"/>
    </source>
</evidence>
<dbReference type="GO" id="GO:0045071">
    <property type="term" value="P:negative regulation of viral genome replication"/>
    <property type="evidence" value="ECO:0007669"/>
    <property type="project" value="UniProtKB-ARBA"/>
</dbReference>
<dbReference type="GO" id="GO:0005741">
    <property type="term" value="C:mitochondrial outer membrane"/>
    <property type="evidence" value="ECO:0007669"/>
    <property type="project" value="UniProtKB-SubCell"/>
</dbReference>
<keyword evidence="17" id="KW-0576">Peroxisome</keyword>
<feature type="region of interest" description="Disordered" evidence="22">
    <location>
        <begin position="248"/>
        <end position="506"/>
    </location>
</feature>
<dbReference type="InterPro" id="IPR031964">
    <property type="entry name" value="CARD_dom"/>
</dbReference>
<accession>A0AA35KV68</accession>
<evidence type="ECO:0000256" key="20">
    <source>
        <dbReference type="ARBA" id="ARBA00082620"/>
    </source>
</evidence>
<dbReference type="EMBL" id="OX395134">
    <property type="protein sequence ID" value="CAI5784862.1"/>
    <property type="molecule type" value="Genomic_DNA"/>
</dbReference>
<dbReference type="Gene3D" id="1.10.533.10">
    <property type="entry name" value="Death Domain, Fas"/>
    <property type="match status" value="1"/>
</dbReference>
<dbReference type="GO" id="GO:1900063">
    <property type="term" value="P:regulation of peroxisome organization"/>
    <property type="evidence" value="ECO:0007669"/>
    <property type="project" value="UniProtKB-ARBA"/>
</dbReference>
<feature type="compositionally biased region" description="Low complexity" evidence="22">
    <location>
        <begin position="269"/>
        <end position="283"/>
    </location>
</feature>
<keyword evidence="13" id="KW-0051">Antiviral defense</keyword>
<evidence type="ECO:0000256" key="14">
    <source>
        <dbReference type="ARBA" id="ARBA00023128"/>
    </source>
</evidence>
<keyword evidence="16" id="KW-0564">Palmitate</keyword>
<evidence type="ECO:0000256" key="5">
    <source>
        <dbReference type="ARBA" id="ARBA00022553"/>
    </source>
</evidence>
<keyword evidence="8 23" id="KW-0812">Transmembrane</keyword>
<feature type="compositionally biased region" description="Polar residues" evidence="22">
    <location>
        <begin position="398"/>
        <end position="412"/>
    </location>
</feature>
<evidence type="ECO:0000256" key="16">
    <source>
        <dbReference type="ARBA" id="ARBA00023139"/>
    </source>
</evidence>
<dbReference type="GO" id="GO:0070585">
    <property type="term" value="P:protein localization to mitochondrion"/>
    <property type="evidence" value="ECO:0007669"/>
    <property type="project" value="UniProtKB-ARBA"/>
</dbReference>
<evidence type="ECO:0000256" key="17">
    <source>
        <dbReference type="ARBA" id="ARBA00023140"/>
    </source>
</evidence>
<evidence type="ECO:0000256" key="7">
    <source>
        <dbReference type="ARBA" id="ARBA00022588"/>
    </source>
</evidence>
<keyword evidence="5" id="KW-0597">Phosphoprotein</keyword>
<evidence type="ECO:0000256" key="13">
    <source>
        <dbReference type="ARBA" id="ARBA00023118"/>
    </source>
</evidence>
<keyword evidence="11" id="KW-0391">Immunity</keyword>
<keyword evidence="12 23" id="KW-1133">Transmembrane helix</keyword>
<evidence type="ECO:0000256" key="15">
    <source>
        <dbReference type="ARBA" id="ARBA00023136"/>
    </source>
</evidence>
<dbReference type="Pfam" id="PF16739">
    <property type="entry name" value="CARD_2"/>
    <property type="match status" value="1"/>
</dbReference>
<evidence type="ECO:0000256" key="22">
    <source>
        <dbReference type="SAM" id="MobiDB-lite"/>
    </source>
</evidence>
<comment type="subcellular location">
    <subcellularLocation>
        <location evidence="2">Mitochondrion outer membrane</location>
        <topology evidence="2">Single-pass membrane protein</topology>
    </subcellularLocation>
    <subcellularLocation>
        <location evidence="1">Peroxisome</location>
    </subcellularLocation>
</comment>
<evidence type="ECO:0000256" key="4">
    <source>
        <dbReference type="ARBA" id="ARBA00022499"/>
    </source>
</evidence>
<evidence type="ECO:0000256" key="21">
    <source>
        <dbReference type="ARBA" id="ARBA00083233"/>
    </source>
</evidence>
<feature type="transmembrane region" description="Helical" evidence="23">
    <location>
        <begin position="670"/>
        <end position="689"/>
    </location>
</feature>
<evidence type="ECO:0000256" key="8">
    <source>
        <dbReference type="ARBA" id="ARBA00022692"/>
    </source>
</evidence>
<dbReference type="GO" id="GO:0005777">
    <property type="term" value="C:peroxisome"/>
    <property type="evidence" value="ECO:0007669"/>
    <property type="project" value="UniProtKB-SubCell"/>
</dbReference>
<keyword evidence="7" id="KW-0399">Innate immunity</keyword>
<name>A0AA35KV68_9SAUR</name>
<evidence type="ECO:0000313" key="26">
    <source>
        <dbReference type="Proteomes" id="UP001178461"/>
    </source>
</evidence>
<feature type="region of interest" description="Disordered" evidence="22">
    <location>
        <begin position="522"/>
        <end position="664"/>
    </location>
</feature>
<dbReference type="GO" id="GO:0002230">
    <property type="term" value="P:positive regulation of defense response to virus by host"/>
    <property type="evidence" value="ECO:0007669"/>
    <property type="project" value="UniProtKB-ARBA"/>
</dbReference>
<dbReference type="GO" id="GO:0032727">
    <property type="term" value="P:positive regulation of interferon-alpha production"/>
    <property type="evidence" value="ECO:0007669"/>
    <property type="project" value="UniProtKB-ARBA"/>
</dbReference>
<gene>
    <name evidence="25" type="ORF">PODLI_1B019486</name>
</gene>
<reference evidence="25" key="1">
    <citation type="submission" date="2022-12" db="EMBL/GenBank/DDBJ databases">
        <authorList>
            <person name="Alioto T."/>
            <person name="Alioto T."/>
            <person name="Gomez Garrido J."/>
        </authorList>
    </citation>
    <scope>NUCLEOTIDE SEQUENCE</scope>
</reference>
<evidence type="ECO:0000256" key="11">
    <source>
        <dbReference type="ARBA" id="ARBA00022859"/>
    </source>
</evidence>
<sequence>MGLAEDKVKEYIKAHQCNFRCIRVLQMLDYLSCLTEIDKQEIKSEFLLRGNDQTVWELFQRLQTRRGWVTLLINALEDQNQSELANEIREVYDRWLSPRRNVPAVAASPAVVNSSQVPAVKPSPPSSDVPLPVQPPLPTGVSDPSHFATNAASEDMPDYSTPVQETERLPRSLETRGNVVAAAAEDAQAIPSRGCLGEAPGEVLPSNTPASSRPDAGPSVQKWDGRQPRPVCVKNGYFGNRNHPIDSAVLPGLAAPPDPGTPGNQPVEDYYSSPDSSSPLASSGQDKASLREQKIQALRGYHNEDVLDGSEDVGSPLLLQRQFDAEQGVGPGRQEKGDGRAPSAPVGFGASPTDRVPGNGPGRGPRIPVKAASAIPSNADILDSPSSGSSQLLSSPSNRGQTHSTPSTTPLGQSRPPPSNFDGSSSTDVIPPNSPPWRLAAPSDASKTPIHGEGLTDTAAYKVAPEEVIQPSAVSGDSRLSTNKVFHRPRDHGVFSTNHDDDEPCKPGVLHSVQSVNTVGSHDWQLSEKETNPAYSGRSDRLRLSNFSEGSDPLMISNPSSSEERCSGPADIAVPGRDEARDASRQLSRGNHRDGDGSIRTFTFKMEESPSVDLEGAPGLPGSPGERSPGASPGSDDRQRLVKSARPHSESARDSLPSERGDAPLTSRSYTWLLAGCAVVVAVVAFALYKKK</sequence>
<evidence type="ECO:0000256" key="10">
    <source>
        <dbReference type="ARBA" id="ARBA00022843"/>
    </source>
</evidence>
<dbReference type="GO" id="GO:0002753">
    <property type="term" value="P:cytoplasmic pattern recognition receptor signaling pathway"/>
    <property type="evidence" value="ECO:0007669"/>
    <property type="project" value="UniProtKB-ARBA"/>
</dbReference>
<evidence type="ECO:0000256" key="12">
    <source>
        <dbReference type="ARBA" id="ARBA00022989"/>
    </source>
</evidence>
<organism evidence="25 26">
    <name type="scientific">Podarcis lilfordi</name>
    <name type="common">Lilford's wall lizard</name>
    <dbReference type="NCBI Taxonomy" id="74358"/>
    <lineage>
        <taxon>Eukaryota</taxon>
        <taxon>Metazoa</taxon>
        <taxon>Chordata</taxon>
        <taxon>Craniata</taxon>
        <taxon>Vertebrata</taxon>
        <taxon>Euteleostomi</taxon>
        <taxon>Lepidosauria</taxon>
        <taxon>Squamata</taxon>
        <taxon>Bifurcata</taxon>
        <taxon>Unidentata</taxon>
        <taxon>Episquamata</taxon>
        <taxon>Laterata</taxon>
        <taxon>Lacertibaenia</taxon>
        <taxon>Lacertidae</taxon>
        <taxon>Podarcis</taxon>
    </lineage>
</organism>
<feature type="compositionally biased region" description="Basic and acidic residues" evidence="22">
    <location>
        <begin position="647"/>
        <end position="662"/>
    </location>
</feature>
<evidence type="ECO:0000256" key="2">
    <source>
        <dbReference type="ARBA" id="ARBA00004572"/>
    </source>
</evidence>